<dbReference type="InterPro" id="IPR051592">
    <property type="entry name" value="HERV-K_Pro_peptidase_A2"/>
</dbReference>
<keyword evidence="2" id="KW-0064">Aspartyl protease</keyword>
<evidence type="ECO:0000259" key="5">
    <source>
        <dbReference type="Pfam" id="PF00692"/>
    </source>
</evidence>
<evidence type="ECO:0000256" key="4">
    <source>
        <dbReference type="SAM" id="MobiDB-lite"/>
    </source>
</evidence>
<dbReference type="InterPro" id="IPR033704">
    <property type="entry name" value="dUTPase_trimeric"/>
</dbReference>
<keyword evidence="7" id="KW-1185">Reference proteome</keyword>
<organism evidence="6 7">
    <name type="scientific">Naja naja</name>
    <name type="common">Indian cobra</name>
    <dbReference type="NCBI Taxonomy" id="35670"/>
    <lineage>
        <taxon>Eukaryota</taxon>
        <taxon>Metazoa</taxon>
        <taxon>Chordata</taxon>
        <taxon>Craniata</taxon>
        <taxon>Vertebrata</taxon>
        <taxon>Euteleostomi</taxon>
        <taxon>Lepidosauria</taxon>
        <taxon>Squamata</taxon>
        <taxon>Bifurcata</taxon>
        <taxon>Unidentata</taxon>
        <taxon>Episquamata</taxon>
        <taxon>Toxicofera</taxon>
        <taxon>Serpentes</taxon>
        <taxon>Colubroidea</taxon>
        <taxon>Elapidae</taxon>
        <taxon>Elapinae</taxon>
        <taxon>Naja</taxon>
    </lineage>
</organism>
<feature type="compositionally biased region" description="Polar residues" evidence="4">
    <location>
        <begin position="180"/>
        <end position="191"/>
    </location>
</feature>
<dbReference type="InterPro" id="IPR029054">
    <property type="entry name" value="dUTPase-like"/>
</dbReference>
<dbReference type="GeneTree" id="ENSGT01150000287818"/>
<evidence type="ECO:0000313" key="6">
    <source>
        <dbReference type="Ensembl" id="ENSNNAP00000016458.1"/>
    </source>
</evidence>
<dbReference type="OrthoDB" id="9900537at2759"/>
<protein>
    <recommendedName>
        <fullName evidence="5">dUTPase-like domain-containing protein</fullName>
    </recommendedName>
</protein>
<keyword evidence="1" id="KW-0645">Protease</keyword>
<dbReference type="Proteomes" id="UP000694559">
    <property type="component" value="Unplaced"/>
</dbReference>
<reference evidence="6" key="1">
    <citation type="submission" date="2025-08" db="UniProtKB">
        <authorList>
            <consortium name="Ensembl"/>
        </authorList>
    </citation>
    <scope>IDENTIFICATION</scope>
</reference>
<accession>A0A8C6XP99</accession>
<name>A0A8C6XP99_NAJNA</name>
<proteinExistence type="predicted"/>
<dbReference type="AlphaFoldDB" id="A0A8C6XP99"/>
<dbReference type="GO" id="GO:0004190">
    <property type="term" value="F:aspartic-type endopeptidase activity"/>
    <property type="evidence" value="ECO:0007669"/>
    <property type="project" value="UniProtKB-KW"/>
</dbReference>
<reference evidence="6" key="2">
    <citation type="submission" date="2025-09" db="UniProtKB">
        <authorList>
            <consortium name="Ensembl"/>
        </authorList>
    </citation>
    <scope>IDENTIFICATION</scope>
</reference>
<dbReference type="PANTHER" id="PTHR19422:SF123">
    <property type="entry name" value="RT1 CLASS I, LOCUS CE15"/>
    <property type="match status" value="1"/>
</dbReference>
<dbReference type="GO" id="GO:0006226">
    <property type="term" value="P:dUMP biosynthetic process"/>
    <property type="evidence" value="ECO:0007669"/>
    <property type="project" value="UniProtKB-UniPathway"/>
</dbReference>
<dbReference type="Gene3D" id="2.70.40.10">
    <property type="match status" value="1"/>
</dbReference>
<dbReference type="CDD" id="cd07557">
    <property type="entry name" value="trimeric_dUTPase"/>
    <property type="match status" value="1"/>
</dbReference>
<evidence type="ECO:0000256" key="3">
    <source>
        <dbReference type="ARBA" id="ARBA00022801"/>
    </source>
</evidence>
<sequence length="191" mass="20652">MLLTPSQYVVFDFHYKQQALARGTAQIIPDQIYGSGQFTAVDQQKDLPDEAYPIIILAVFAALTRPATQGSARIDLPLAGNYNLDLPGVVQICDTQLQGPLPEGTVGLVLPRSSTSKRGIQIIPGVIDSDYEGIIKIQVISNVIQQVVKGEKLAQLILLPYRKTIKGQGKIRGSGGFGSTDPSSQETFNQN</sequence>
<evidence type="ECO:0000256" key="1">
    <source>
        <dbReference type="ARBA" id="ARBA00022670"/>
    </source>
</evidence>
<dbReference type="PANTHER" id="PTHR19422">
    <property type="entry name" value="GAG RETROVIRAL POLYPROTEIN"/>
    <property type="match status" value="1"/>
</dbReference>
<feature type="domain" description="dUTPase-like" evidence="5">
    <location>
        <begin position="63"/>
        <end position="180"/>
    </location>
</feature>
<feature type="region of interest" description="Disordered" evidence="4">
    <location>
        <begin position="170"/>
        <end position="191"/>
    </location>
</feature>
<keyword evidence="3" id="KW-0378">Hydrolase</keyword>
<dbReference type="InterPro" id="IPR036157">
    <property type="entry name" value="dUTPase-like_sf"/>
</dbReference>
<dbReference type="SUPFAM" id="SSF51283">
    <property type="entry name" value="dUTPase-like"/>
    <property type="match status" value="1"/>
</dbReference>
<evidence type="ECO:0000256" key="2">
    <source>
        <dbReference type="ARBA" id="ARBA00022750"/>
    </source>
</evidence>
<dbReference type="UniPathway" id="UPA00610">
    <property type="reaction ID" value="UER00666"/>
</dbReference>
<dbReference type="GO" id="GO:0006508">
    <property type="term" value="P:proteolysis"/>
    <property type="evidence" value="ECO:0007669"/>
    <property type="project" value="UniProtKB-KW"/>
</dbReference>
<evidence type="ECO:0000313" key="7">
    <source>
        <dbReference type="Proteomes" id="UP000694559"/>
    </source>
</evidence>
<dbReference type="Ensembl" id="ENSNNAT00000017272.1">
    <property type="protein sequence ID" value="ENSNNAP00000016458.1"/>
    <property type="gene ID" value="ENSNNAG00000011066.1"/>
</dbReference>
<dbReference type="Pfam" id="PF00692">
    <property type="entry name" value="dUTPase"/>
    <property type="match status" value="1"/>
</dbReference>